<comment type="caution">
    <text evidence="1">The sequence shown here is derived from an EMBL/GenBank/DDBJ whole genome shotgun (WGS) entry which is preliminary data.</text>
</comment>
<dbReference type="EMBL" id="JBCGDO010000047">
    <property type="protein sequence ID" value="MEM0544039.1"/>
    <property type="molecule type" value="Genomic_DNA"/>
</dbReference>
<evidence type="ECO:0000313" key="2">
    <source>
        <dbReference type="Proteomes" id="UP001460072"/>
    </source>
</evidence>
<accession>A0ABU9NAV8</accession>
<evidence type="ECO:0000313" key="1">
    <source>
        <dbReference type="EMBL" id="MEM0544039.1"/>
    </source>
</evidence>
<feature type="non-terminal residue" evidence="1">
    <location>
        <position position="1"/>
    </location>
</feature>
<dbReference type="RefSeq" id="WP_342697203.1">
    <property type="nucleotide sequence ID" value="NZ_JBCGDO010000047.1"/>
</dbReference>
<proteinExistence type="predicted"/>
<sequence length="66" mass="7990">KKTFDKYGKSNYDDMRYWTNFNFNRKQNIKTTGNSRSYVKHHRVFNNFEYGIYVHDSGQIPSLGFK</sequence>
<dbReference type="Proteomes" id="UP001460072">
    <property type="component" value="Unassembled WGS sequence"/>
</dbReference>
<gene>
    <name evidence="1" type="ORF">WFZ85_15695</name>
</gene>
<protein>
    <submittedName>
        <fullName evidence="1">Uncharacterized protein</fullName>
    </submittedName>
</protein>
<organism evidence="1 2">
    <name type="scientific">Flavobacterium aureirubrum</name>
    <dbReference type="NCBI Taxonomy" id="3133147"/>
    <lineage>
        <taxon>Bacteria</taxon>
        <taxon>Pseudomonadati</taxon>
        <taxon>Bacteroidota</taxon>
        <taxon>Flavobacteriia</taxon>
        <taxon>Flavobacteriales</taxon>
        <taxon>Flavobacteriaceae</taxon>
        <taxon>Flavobacterium</taxon>
    </lineage>
</organism>
<name>A0ABU9NAV8_9FLAO</name>
<reference evidence="1 2" key="1">
    <citation type="submission" date="2024-03" db="EMBL/GenBank/DDBJ databases">
        <title>Two novel species of the genus Flavobacterium exhibiting potentially degradation of complex polysaccharides.</title>
        <authorList>
            <person name="Lian X."/>
        </authorList>
    </citation>
    <scope>NUCLEOTIDE SEQUENCE [LARGE SCALE GENOMIC DNA]</scope>
    <source>
        <strain evidence="2">j3</strain>
    </source>
</reference>
<keyword evidence="2" id="KW-1185">Reference proteome</keyword>